<dbReference type="AlphaFoldDB" id="A0A834VJ63"/>
<dbReference type="EMBL" id="WVUK01000038">
    <property type="protein sequence ID" value="KAF7496108.1"/>
    <property type="molecule type" value="Genomic_DNA"/>
</dbReference>
<accession>A0A834VJ63</accession>
<evidence type="ECO:0000313" key="3">
    <source>
        <dbReference type="EnsemblMetazoa" id="KAF7496108.1"/>
    </source>
</evidence>
<organism evidence="2">
    <name type="scientific">Sarcoptes scabiei</name>
    <name type="common">Itch mite</name>
    <name type="synonym">Acarus scabiei</name>
    <dbReference type="NCBI Taxonomy" id="52283"/>
    <lineage>
        <taxon>Eukaryota</taxon>
        <taxon>Metazoa</taxon>
        <taxon>Ecdysozoa</taxon>
        <taxon>Arthropoda</taxon>
        <taxon>Chelicerata</taxon>
        <taxon>Arachnida</taxon>
        <taxon>Acari</taxon>
        <taxon>Acariformes</taxon>
        <taxon>Sarcoptiformes</taxon>
        <taxon>Astigmata</taxon>
        <taxon>Psoroptidia</taxon>
        <taxon>Sarcoptoidea</taxon>
        <taxon>Sarcoptidae</taxon>
        <taxon>Sarcoptinae</taxon>
        <taxon>Sarcoptes</taxon>
    </lineage>
</organism>
<protein>
    <submittedName>
        <fullName evidence="2 3">Uncharacterized protein</fullName>
    </submittedName>
</protein>
<keyword evidence="4" id="KW-1185">Reference proteome</keyword>
<evidence type="ECO:0000313" key="4">
    <source>
        <dbReference type="Proteomes" id="UP000070412"/>
    </source>
</evidence>
<name>A0A834VJ63_SARSC</name>
<evidence type="ECO:0000313" key="2">
    <source>
        <dbReference type="EMBL" id="KAF7496108.1"/>
    </source>
</evidence>
<feature type="region of interest" description="Disordered" evidence="1">
    <location>
        <begin position="306"/>
        <end position="326"/>
    </location>
</feature>
<gene>
    <name evidence="2" type="ORF">SSS_565</name>
</gene>
<feature type="compositionally biased region" description="Pro residues" evidence="1">
    <location>
        <begin position="312"/>
        <end position="323"/>
    </location>
</feature>
<feature type="region of interest" description="Disordered" evidence="1">
    <location>
        <begin position="1"/>
        <end position="40"/>
    </location>
</feature>
<reference evidence="4" key="1">
    <citation type="journal article" date="2020" name="PLoS Negl. Trop. Dis.">
        <title>High-quality nuclear genome for Sarcoptes scabiei-A critical resource for a neglected parasite.</title>
        <authorList>
            <person name="Korhonen P.K."/>
            <person name="Gasser R.B."/>
            <person name="Ma G."/>
            <person name="Wang T."/>
            <person name="Stroehlein A.J."/>
            <person name="Young N.D."/>
            <person name="Ang C.S."/>
            <person name="Fernando D.D."/>
            <person name="Lu H.C."/>
            <person name="Taylor S."/>
            <person name="Reynolds S.L."/>
            <person name="Mofiz E."/>
            <person name="Najaraj S.H."/>
            <person name="Gowda H."/>
            <person name="Madugundu A."/>
            <person name="Renuse S."/>
            <person name="Holt D."/>
            <person name="Pandey A."/>
            <person name="Papenfuss A.T."/>
            <person name="Fischer K."/>
        </authorList>
    </citation>
    <scope>NUCLEOTIDE SEQUENCE [LARGE SCALE GENOMIC DNA]</scope>
</reference>
<reference evidence="3" key="3">
    <citation type="submission" date="2022-06" db="UniProtKB">
        <authorList>
            <consortium name="EnsemblMetazoa"/>
        </authorList>
    </citation>
    <scope>IDENTIFICATION</scope>
</reference>
<reference evidence="2" key="2">
    <citation type="submission" date="2020-01" db="EMBL/GenBank/DDBJ databases">
        <authorList>
            <person name="Korhonen P.K.K."/>
            <person name="Guangxu M.G."/>
            <person name="Wang T.W."/>
            <person name="Stroehlein A.J.S."/>
            <person name="Young N.D."/>
            <person name="Ang C.-S.A."/>
            <person name="Fernando D.W.F."/>
            <person name="Lu H.L."/>
            <person name="Taylor S.T."/>
            <person name="Ehtesham M.E.M."/>
            <person name="Najaraj S.H.N."/>
            <person name="Harsha G.H.G."/>
            <person name="Madugundu A.M."/>
            <person name="Renuse S.R."/>
            <person name="Holt D.H."/>
            <person name="Pandey A.P."/>
            <person name="Papenfuss A.P."/>
            <person name="Gasser R.B.G."/>
            <person name="Fischer K.F."/>
        </authorList>
    </citation>
    <scope>NUCLEOTIDE SEQUENCE</scope>
    <source>
        <strain evidence="2">SSS_KF_BRIS2020</strain>
    </source>
</reference>
<evidence type="ECO:0000256" key="1">
    <source>
        <dbReference type="SAM" id="MobiDB-lite"/>
    </source>
</evidence>
<dbReference type="Proteomes" id="UP000070412">
    <property type="component" value="Unassembled WGS sequence"/>
</dbReference>
<sequence>MGCCGSKPSKSHHRKLDRKLSSSSTSSSRESESENSQKVPISVIVPKQTLSSIPLMSKISTSKVIPNPILKGVSEFDPQAGSYISTTSSIVGNNSSIASTGGGGSSVLASQINPNQYSSTMYPSNMATSSVANSMISAQSALSNYPNSSFVGSNYGSSMIGGSSAFESNYSNASNISNLSNIGGSKTNSFVSNMSNFDSNFSNISNIGGSKANSFVSNVSRIPFSSNISNVSNIGGSKANSFVSNVSQIPIDSYAGGGVGGSKFQSSTIDSTIMPKLESNYQPISSVVSGVQTKISAASTLSNLSGKLSKIPQPPPQKQPPLLNPKEIYNKYISDHKKSQNKILK</sequence>
<proteinExistence type="predicted"/>
<dbReference type="EnsemblMetazoa" id="SSS_565s_mrna">
    <property type="protein sequence ID" value="KAF7496108.1"/>
    <property type="gene ID" value="SSS_565"/>
</dbReference>